<keyword evidence="3" id="KW-1185">Reference proteome</keyword>
<organism evidence="2 3">
    <name type="scientific">Pleuronectes platessa</name>
    <name type="common">European plaice</name>
    <dbReference type="NCBI Taxonomy" id="8262"/>
    <lineage>
        <taxon>Eukaryota</taxon>
        <taxon>Metazoa</taxon>
        <taxon>Chordata</taxon>
        <taxon>Craniata</taxon>
        <taxon>Vertebrata</taxon>
        <taxon>Euteleostomi</taxon>
        <taxon>Actinopterygii</taxon>
        <taxon>Neopterygii</taxon>
        <taxon>Teleostei</taxon>
        <taxon>Neoteleostei</taxon>
        <taxon>Acanthomorphata</taxon>
        <taxon>Carangaria</taxon>
        <taxon>Pleuronectiformes</taxon>
        <taxon>Pleuronectoidei</taxon>
        <taxon>Pleuronectidae</taxon>
        <taxon>Pleuronectes</taxon>
    </lineage>
</organism>
<evidence type="ECO:0000313" key="2">
    <source>
        <dbReference type="EMBL" id="CAB1450841.1"/>
    </source>
</evidence>
<evidence type="ECO:0000313" key="3">
    <source>
        <dbReference type="Proteomes" id="UP001153269"/>
    </source>
</evidence>
<name>A0A9N7Z5D3_PLEPL</name>
<dbReference type="AlphaFoldDB" id="A0A9N7Z5D3"/>
<feature type="region of interest" description="Disordered" evidence="1">
    <location>
        <begin position="1"/>
        <end position="20"/>
    </location>
</feature>
<dbReference type="EMBL" id="CADEAL010004069">
    <property type="protein sequence ID" value="CAB1450841.1"/>
    <property type="molecule type" value="Genomic_DNA"/>
</dbReference>
<protein>
    <submittedName>
        <fullName evidence="2">Uncharacterized protein</fullName>
    </submittedName>
</protein>
<accession>A0A9N7Z5D3</accession>
<sequence>MRAAGARRWGSTDGEQAGRGSPVKWVGMSLALCIRGTCRCRCSSSKSFYQLSGREVMRNSFGITHLHHAFQQQSVNVQGWSRVGRGWQPEPEELTRGLNWAAGKGAITCVSMTAHSLITPADS</sequence>
<proteinExistence type="predicted"/>
<evidence type="ECO:0000256" key="1">
    <source>
        <dbReference type="SAM" id="MobiDB-lite"/>
    </source>
</evidence>
<reference evidence="2" key="1">
    <citation type="submission" date="2020-03" db="EMBL/GenBank/DDBJ databases">
        <authorList>
            <person name="Weist P."/>
        </authorList>
    </citation>
    <scope>NUCLEOTIDE SEQUENCE</scope>
</reference>
<dbReference type="Proteomes" id="UP001153269">
    <property type="component" value="Unassembled WGS sequence"/>
</dbReference>
<gene>
    <name evidence="2" type="ORF">PLEPLA_LOCUS38533</name>
</gene>
<comment type="caution">
    <text evidence="2">The sequence shown here is derived from an EMBL/GenBank/DDBJ whole genome shotgun (WGS) entry which is preliminary data.</text>
</comment>